<evidence type="ECO:0000256" key="6">
    <source>
        <dbReference type="ARBA" id="ARBA00023136"/>
    </source>
</evidence>
<dbReference type="SUPFAM" id="SSF103473">
    <property type="entry name" value="MFS general substrate transporter"/>
    <property type="match status" value="1"/>
</dbReference>
<evidence type="ECO:0000313" key="11">
    <source>
        <dbReference type="Proteomes" id="UP001068379"/>
    </source>
</evidence>
<dbReference type="PANTHER" id="PTHR48020:SF12">
    <property type="entry name" value="PROTON MYO-INOSITOL COTRANSPORTER"/>
    <property type="match status" value="1"/>
</dbReference>
<dbReference type="Pfam" id="PF00083">
    <property type="entry name" value="Sugar_tr"/>
    <property type="match status" value="1"/>
</dbReference>
<comment type="subcellular location">
    <subcellularLocation>
        <location evidence="1">Membrane</location>
        <topology evidence="1">Multi-pass membrane protein</topology>
    </subcellularLocation>
</comment>
<sequence length="566" mass="60089">MIYFVAIVAGLAGILFGFDEGVIAGALGFLREAFDIAPGAEGFMTAAVPLGALFGAVVAGRAAERYGRRTSLLAAALMFVAGAVISSQITSVWMLSIARLILGFAVGVAALVAPLYIAESAPARRRGMLVSIYQLSVTLGILGAYVANYALGEDWRTMFLLGAVPGVALFAGMLCLSDTPRWLAGRRGAAPARAALARLHGVPRDDPEVERELERIMAAEALSHGGRGARWRDLLDQNVRPALVVGVGLFALQQFSGINAVIYYAPTVFQEAGFDSHGIQVLATMGIGVVNVLMTLVGMALIDRIGRRPLLYIGFGGAALSLGLIALGAWTQAQWLDVIAVGGLVIYIAAFAASLGPLPYVMMAEVYPRHVRALGMSVATLANWGLNFVVVFSFPVLVAAIGLGGVFAFYAFVCIAGLFFSRRYVPETNGVPLETIEAHLAAGRPLRLLRPHLTAPAPDAAAVQASYALPREQAGRLIDVLIALSPYRADLQHMAVRISELAYDNHQVRVALHAVWLRAGGSMPDRVSFGAEARVLKMFLEHVRYASPAFLASVGTDANAKDNRHG</sequence>
<feature type="transmembrane region" description="Helical" evidence="8">
    <location>
        <begin position="130"/>
        <end position="151"/>
    </location>
</feature>
<dbReference type="InterPro" id="IPR020846">
    <property type="entry name" value="MFS_dom"/>
</dbReference>
<evidence type="ECO:0000259" key="9">
    <source>
        <dbReference type="PROSITE" id="PS50850"/>
    </source>
</evidence>
<keyword evidence="11" id="KW-1185">Reference proteome</keyword>
<feature type="transmembrane region" description="Helical" evidence="8">
    <location>
        <begin position="157"/>
        <end position="177"/>
    </location>
</feature>
<feature type="transmembrane region" description="Helical" evidence="8">
    <location>
        <begin position="338"/>
        <end position="361"/>
    </location>
</feature>
<feature type="transmembrane region" description="Helical" evidence="8">
    <location>
        <begin position="72"/>
        <end position="94"/>
    </location>
</feature>
<feature type="transmembrane region" description="Helical" evidence="8">
    <location>
        <begin position="100"/>
        <end position="118"/>
    </location>
</feature>
<feature type="transmembrane region" description="Helical" evidence="8">
    <location>
        <begin position="242"/>
        <end position="265"/>
    </location>
</feature>
<feature type="transmembrane region" description="Helical" evidence="8">
    <location>
        <begin position="400"/>
        <end position="420"/>
    </location>
</feature>
<evidence type="ECO:0000256" key="4">
    <source>
        <dbReference type="ARBA" id="ARBA00022692"/>
    </source>
</evidence>
<dbReference type="Gene3D" id="1.20.1250.20">
    <property type="entry name" value="MFS general substrate transporter like domains"/>
    <property type="match status" value="1"/>
</dbReference>
<evidence type="ECO:0000256" key="2">
    <source>
        <dbReference type="ARBA" id="ARBA00010992"/>
    </source>
</evidence>
<organism evidence="10 11">
    <name type="scientific">Castellaniella denitrificans</name>
    <dbReference type="NCBI Taxonomy" id="56119"/>
    <lineage>
        <taxon>Bacteria</taxon>
        <taxon>Pseudomonadati</taxon>
        <taxon>Pseudomonadota</taxon>
        <taxon>Betaproteobacteria</taxon>
        <taxon>Burkholderiales</taxon>
        <taxon>Alcaligenaceae</taxon>
        <taxon>Castellaniella</taxon>
    </lineage>
</organism>
<dbReference type="InterPro" id="IPR003663">
    <property type="entry name" value="Sugar/inositol_transpt"/>
</dbReference>
<feature type="transmembrane region" description="Helical" evidence="8">
    <location>
        <begin position="40"/>
        <end position="60"/>
    </location>
</feature>
<dbReference type="RefSeq" id="WP_269358858.1">
    <property type="nucleotide sequence ID" value="NZ_JAPWHE010000006.1"/>
</dbReference>
<keyword evidence="5 8" id="KW-1133">Transmembrane helix</keyword>
<evidence type="ECO:0000256" key="1">
    <source>
        <dbReference type="ARBA" id="ARBA00004141"/>
    </source>
</evidence>
<dbReference type="PROSITE" id="PS50850">
    <property type="entry name" value="MFS"/>
    <property type="match status" value="1"/>
</dbReference>
<feature type="transmembrane region" description="Helical" evidence="8">
    <location>
        <begin position="277"/>
        <end position="302"/>
    </location>
</feature>
<keyword evidence="4 8" id="KW-0812">Transmembrane</keyword>
<dbReference type="NCBIfam" id="TIGR00879">
    <property type="entry name" value="SP"/>
    <property type="match status" value="1"/>
</dbReference>
<dbReference type="PROSITE" id="PS00217">
    <property type="entry name" value="SUGAR_TRANSPORT_2"/>
    <property type="match status" value="1"/>
</dbReference>
<proteinExistence type="inferred from homology"/>
<dbReference type="Proteomes" id="UP001068379">
    <property type="component" value="Unassembled WGS sequence"/>
</dbReference>
<comment type="caution">
    <text evidence="10">The sequence shown here is derived from an EMBL/GenBank/DDBJ whole genome shotgun (WGS) entry which is preliminary data.</text>
</comment>
<evidence type="ECO:0000256" key="7">
    <source>
        <dbReference type="RuleBase" id="RU003346"/>
    </source>
</evidence>
<feature type="domain" description="Major facilitator superfamily (MFS) profile" evidence="9">
    <location>
        <begin position="5"/>
        <end position="429"/>
    </location>
</feature>
<feature type="transmembrane region" description="Helical" evidence="8">
    <location>
        <begin position="373"/>
        <end position="394"/>
    </location>
</feature>
<dbReference type="EMBL" id="JAPWHE010000006">
    <property type="protein sequence ID" value="MCZ4330340.1"/>
    <property type="molecule type" value="Genomic_DNA"/>
</dbReference>
<evidence type="ECO:0000256" key="5">
    <source>
        <dbReference type="ARBA" id="ARBA00022989"/>
    </source>
</evidence>
<comment type="similarity">
    <text evidence="2 7">Belongs to the major facilitator superfamily. Sugar transporter (TC 2.A.1.1) family.</text>
</comment>
<dbReference type="InterPro" id="IPR005829">
    <property type="entry name" value="Sugar_transporter_CS"/>
</dbReference>
<dbReference type="InterPro" id="IPR036259">
    <property type="entry name" value="MFS_trans_sf"/>
</dbReference>
<evidence type="ECO:0000313" key="10">
    <source>
        <dbReference type="EMBL" id="MCZ4330340.1"/>
    </source>
</evidence>
<dbReference type="PANTHER" id="PTHR48020">
    <property type="entry name" value="PROTON MYO-INOSITOL COTRANSPORTER"/>
    <property type="match status" value="1"/>
</dbReference>
<accession>A0ABT4M4X5</accession>
<evidence type="ECO:0000256" key="8">
    <source>
        <dbReference type="SAM" id="Phobius"/>
    </source>
</evidence>
<protein>
    <submittedName>
        <fullName evidence="10">Sugar porter family MFS transporter</fullName>
    </submittedName>
</protein>
<evidence type="ECO:0000256" key="3">
    <source>
        <dbReference type="ARBA" id="ARBA00022448"/>
    </source>
</evidence>
<keyword evidence="3 7" id="KW-0813">Transport</keyword>
<dbReference type="InterPro" id="IPR050814">
    <property type="entry name" value="Myo-inositol_Transporter"/>
</dbReference>
<reference evidence="10" key="1">
    <citation type="submission" date="2022-12" db="EMBL/GenBank/DDBJ databases">
        <title>Bacterial isolates from different developmental stages of Nematostella vectensis.</title>
        <authorList>
            <person name="Fraune S."/>
        </authorList>
    </citation>
    <scope>NUCLEOTIDE SEQUENCE</scope>
    <source>
        <strain evidence="10">G21619-S1</strain>
    </source>
</reference>
<dbReference type="PROSITE" id="PS00216">
    <property type="entry name" value="SUGAR_TRANSPORT_1"/>
    <property type="match status" value="2"/>
</dbReference>
<name>A0ABT4M4X5_9BURK</name>
<dbReference type="InterPro" id="IPR005828">
    <property type="entry name" value="MFS_sugar_transport-like"/>
</dbReference>
<feature type="transmembrane region" description="Helical" evidence="8">
    <location>
        <begin position="309"/>
        <end position="332"/>
    </location>
</feature>
<keyword evidence="6 8" id="KW-0472">Membrane</keyword>
<dbReference type="PRINTS" id="PR00171">
    <property type="entry name" value="SUGRTRNSPORT"/>
</dbReference>
<gene>
    <name evidence="10" type="ORF">O4H32_10295</name>
</gene>